<organism evidence="1">
    <name type="scientific">marine sediment metagenome</name>
    <dbReference type="NCBI Taxonomy" id="412755"/>
    <lineage>
        <taxon>unclassified sequences</taxon>
        <taxon>metagenomes</taxon>
        <taxon>ecological metagenomes</taxon>
    </lineage>
</organism>
<proteinExistence type="predicted"/>
<accession>A0A0F9R5D8</accession>
<gene>
    <name evidence="1" type="ORF">LCGC14_1014130</name>
</gene>
<sequence length="86" mass="9885">MGRLTLEQKALRVIDFLVSGDMGVTMCCKSAFNREFTQEDAKVMADAITQIYTIAHSAVPDHSCFEVHDDWRKETLSLFRKFKKAR</sequence>
<dbReference type="AlphaFoldDB" id="A0A0F9R5D8"/>
<dbReference type="EMBL" id="LAZR01004006">
    <property type="protein sequence ID" value="KKN12663.1"/>
    <property type="molecule type" value="Genomic_DNA"/>
</dbReference>
<name>A0A0F9R5D8_9ZZZZ</name>
<comment type="caution">
    <text evidence="1">The sequence shown here is derived from an EMBL/GenBank/DDBJ whole genome shotgun (WGS) entry which is preliminary data.</text>
</comment>
<evidence type="ECO:0000313" key="1">
    <source>
        <dbReference type="EMBL" id="KKN12663.1"/>
    </source>
</evidence>
<reference evidence="1" key="1">
    <citation type="journal article" date="2015" name="Nature">
        <title>Complex archaea that bridge the gap between prokaryotes and eukaryotes.</title>
        <authorList>
            <person name="Spang A."/>
            <person name="Saw J.H."/>
            <person name="Jorgensen S.L."/>
            <person name="Zaremba-Niedzwiedzka K."/>
            <person name="Martijn J."/>
            <person name="Lind A.E."/>
            <person name="van Eijk R."/>
            <person name="Schleper C."/>
            <person name="Guy L."/>
            <person name="Ettema T.J."/>
        </authorList>
    </citation>
    <scope>NUCLEOTIDE SEQUENCE</scope>
</reference>
<protein>
    <submittedName>
        <fullName evidence="1">Uncharacterized protein</fullName>
    </submittedName>
</protein>